<protein>
    <submittedName>
        <fullName evidence="2">Uncharacterized protein</fullName>
    </submittedName>
</protein>
<accession>A0A517WTZ5</accession>
<keyword evidence="1" id="KW-1133">Transmembrane helix</keyword>
<evidence type="ECO:0000256" key="1">
    <source>
        <dbReference type="SAM" id="Phobius"/>
    </source>
</evidence>
<feature type="transmembrane region" description="Helical" evidence="1">
    <location>
        <begin position="46"/>
        <end position="66"/>
    </location>
</feature>
<dbReference type="Proteomes" id="UP000318384">
    <property type="component" value="Chromosome"/>
</dbReference>
<gene>
    <name evidence="2" type="ORF">V202x_20860</name>
</gene>
<evidence type="ECO:0000313" key="3">
    <source>
        <dbReference type="Proteomes" id="UP000318384"/>
    </source>
</evidence>
<organism evidence="2 3">
    <name type="scientific">Gimesia aquarii</name>
    <dbReference type="NCBI Taxonomy" id="2527964"/>
    <lineage>
        <taxon>Bacteria</taxon>
        <taxon>Pseudomonadati</taxon>
        <taxon>Planctomycetota</taxon>
        <taxon>Planctomycetia</taxon>
        <taxon>Planctomycetales</taxon>
        <taxon>Planctomycetaceae</taxon>
        <taxon>Gimesia</taxon>
    </lineage>
</organism>
<keyword evidence="1" id="KW-0472">Membrane</keyword>
<feature type="transmembrane region" description="Helical" evidence="1">
    <location>
        <begin position="21"/>
        <end position="40"/>
    </location>
</feature>
<sequence length="79" mass="8863">MTEEKESSRHDPKDSALNKQMSPITGGALLGIIAFGFILYRSHDFVRALIVGVVVFFGIFGVMWAGQYLERRNKKKSDS</sequence>
<dbReference type="OrthoDB" id="9943028at2"/>
<proteinExistence type="predicted"/>
<keyword evidence="1" id="KW-0812">Transmembrane</keyword>
<dbReference type="RefSeq" id="WP_145173845.1">
    <property type="nucleotide sequence ID" value="NZ_CP037422.1"/>
</dbReference>
<name>A0A517WTZ5_9PLAN</name>
<keyword evidence="3" id="KW-1185">Reference proteome</keyword>
<dbReference type="AlphaFoldDB" id="A0A517WTZ5"/>
<dbReference type="EMBL" id="CP037422">
    <property type="protein sequence ID" value="QDU08716.1"/>
    <property type="molecule type" value="Genomic_DNA"/>
</dbReference>
<evidence type="ECO:0000313" key="2">
    <source>
        <dbReference type="EMBL" id="QDU08716.1"/>
    </source>
</evidence>
<reference evidence="2 3" key="1">
    <citation type="submission" date="2019-03" db="EMBL/GenBank/DDBJ databases">
        <title>Deep-cultivation of Planctomycetes and their phenomic and genomic characterization uncovers novel biology.</title>
        <authorList>
            <person name="Wiegand S."/>
            <person name="Jogler M."/>
            <person name="Boedeker C."/>
            <person name="Pinto D."/>
            <person name="Vollmers J."/>
            <person name="Rivas-Marin E."/>
            <person name="Kohn T."/>
            <person name="Peeters S.H."/>
            <person name="Heuer A."/>
            <person name="Rast P."/>
            <person name="Oberbeckmann S."/>
            <person name="Bunk B."/>
            <person name="Jeske O."/>
            <person name="Meyerdierks A."/>
            <person name="Storesund J.E."/>
            <person name="Kallscheuer N."/>
            <person name="Luecker S."/>
            <person name="Lage O.M."/>
            <person name="Pohl T."/>
            <person name="Merkel B.J."/>
            <person name="Hornburger P."/>
            <person name="Mueller R.-W."/>
            <person name="Bruemmer F."/>
            <person name="Labrenz M."/>
            <person name="Spormann A.M."/>
            <person name="Op den Camp H."/>
            <person name="Overmann J."/>
            <person name="Amann R."/>
            <person name="Jetten M.S.M."/>
            <person name="Mascher T."/>
            <person name="Medema M.H."/>
            <person name="Devos D.P."/>
            <person name="Kaster A.-K."/>
            <person name="Ovreas L."/>
            <person name="Rohde M."/>
            <person name="Galperin M.Y."/>
            <person name="Jogler C."/>
        </authorList>
    </citation>
    <scope>NUCLEOTIDE SEQUENCE [LARGE SCALE GENOMIC DNA]</scope>
    <source>
        <strain evidence="2 3">V202</strain>
    </source>
</reference>